<gene>
    <name evidence="1" type="ORF">OXD698_LOCUS50909</name>
</gene>
<comment type="caution">
    <text evidence="1">The sequence shown here is derived from an EMBL/GenBank/DDBJ whole genome shotgun (WGS) entry which is preliminary data.</text>
</comment>
<reference evidence="1" key="1">
    <citation type="submission" date="2021-02" db="EMBL/GenBank/DDBJ databases">
        <authorList>
            <person name="Nowell W R."/>
        </authorList>
    </citation>
    <scope>NUCLEOTIDE SEQUENCE</scope>
</reference>
<evidence type="ECO:0000313" key="1">
    <source>
        <dbReference type="EMBL" id="CAF4391102.1"/>
    </source>
</evidence>
<dbReference type="Proteomes" id="UP000663844">
    <property type="component" value="Unassembled WGS sequence"/>
</dbReference>
<sequence>SFTGNPKDGIHLSRRPDVLLASTGSRGLYKFGLLICKRLSGIIRFADGQTFKQKRYY</sequence>
<evidence type="ECO:0000313" key="2">
    <source>
        <dbReference type="Proteomes" id="UP000663844"/>
    </source>
</evidence>
<name>A0A820NME0_9BILA</name>
<proteinExistence type="predicted"/>
<accession>A0A820NME0</accession>
<protein>
    <submittedName>
        <fullName evidence="1">Uncharacterized protein</fullName>
    </submittedName>
</protein>
<dbReference type="AlphaFoldDB" id="A0A820NME0"/>
<dbReference type="EMBL" id="CAJOAZ010025197">
    <property type="protein sequence ID" value="CAF4391102.1"/>
    <property type="molecule type" value="Genomic_DNA"/>
</dbReference>
<feature type="non-terminal residue" evidence="1">
    <location>
        <position position="1"/>
    </location>
</feature>
<organism evidence="1 2">
    <name type="scientific">Adineta steineri</name>
    <dbReference type="NCBI Taxonomy" id="433720"/>
    <lineage>
        <taxon>Eukaryota</taxon>
        <taxon>Metazoa</taxon>
        <taxon>Spiralia</taxon>
        <taxon>Gnathifera</taxon>
        <taxon>Rotifera</taxon>
        <taxon>Eurotatoria</taxon>
        <taxon>Bdelloidea</taxon>
        <taxon>Adinetida</taxon>
        <taxon>Adinetidae</taxon>
        <taxon>Adineta</taxon>
    </lineage>
</organism>